<comment type="caution">
    <text evidence="3">The sequence shown here is derived from an EMBL/GenBank/DDBJ whole genome shotgun (WGS) entry which is preliminary data.</text>
</comment>
<evidence type="ECO:0000313" key="3">
    <source>
        <dbReference type="EMBL" id="ORV89702.1"/>
    </source>
</evidence>
<proteinExistence type="predicted"/>
<accession>A0A1X1WT44</accession>
<dbReference type="Proteomes" id="UP000193622">
    <property type="component" value="Unassembled WGS sequence"/>
</dbReference>
<dbReference type="NCBIfam" id="NF033551">
    <property type="entry name" value="transpos_IS1182"/>
    <property type="match status" value="1"/>
</dbReference>
<dbReference type="RefSeq" id="WP_085173714.1">
    <property type="nucleotide sequence ID" value="NZ_LQPC01000026.1"/>
</dbReference>
<organism evidence="3 4">
    <name type="scientific">Mycolicibacterium iranicum</name>
    <name type="common">Mycobacterium iranicum</name>
    <dbReference type="NCBI Taxonomy" id="912594"/>
    <lineage>
        <taxon>Bacteria</taxon>
        <taxon>Bacillati</taxon>
        <taxon>Actinomycetota</taxon>
        <taxon>Actinomycetes</taxon>
        <taxon>Mycobacteriales</taxon>
        <taxon>Mycobacteriaceae</taxon>
        <taxon>Mycolicibacterium</taxon>
    </lineage>
</organism>
<feature type="domain" description="Transposase DDE" evidence="2">
    <location>
        <begin position="409"/>
        <end position="501"/>
    </location>
</feature>
<reference evidence="3 4" key="1">
    <citation type="submission" date="2016-01" db="EMBL/GenBank/DDBJ databases">
        <title>The new phylogeny of the genus Mycobacterium.</title>
        <authorList>
            <person name="Tarcisio F."/>
            <person name="Conor M."/>
            <person name="Antonella G."/>
            <person name="Elisabetta G."/>
            <person name="Giulia F.S."/>
            <person name="Sara T."/>
            <person name="Anna F."/>
            <person name="Clotilde B."/>
            <person name="Roberto B."/>
            <person name="Veronica D.S."/>
            <person name="Fabio R."/>
            <person name="Monica P."/>
            <person name="Olivier J."/>
            <person name="Enrico T."/>
            <person name="Nicola S."/>
        </authorList>
    </citation>
    <scope>NUCLEOTIDE SEQUENCE [LARGE SCALE GENOMIC DNA]</scope>
    <source>
        <strain evidence="3 4">DSM 45541</strain>
    </source>
</reference>
<dbReference type="PANTHER" id="PTHR35604">
    <property type="entry name" value="TRANSPOSASE INSH FOR INSERTION SEQUENCE ELEMENT IS5A-RELATED"/>
    <property type="match status" value="1"/>
</dbReference>
<sequence>MQGRSDDQRELLDAESVAGHLLKSDSMFAFLAAHRHELFPEAMFADLFPSRRGRPSVPAEVMASVITLQALHGLSDNETVEAVTFDLRWKAACGLPITAGAFHSTTLTYWRRRLAASDRPDRIFEAVKSVIAATGVLAGKTRRALDSTVLDDAVATQDTVTQLIAAIRRVRRDVPGAGAVVAVHCHAHDWNDPGKPAIAWNDKAARNQLVDALVGDAHRLLGHLPEQDLGPRAAEAVALLALIAGQDVEPVEGSDGTDGHWQIAHNVAPDRVISTVDPEARHAHKTVHRRQDGFKAHIAIEPDTGLITDCALTKANGPDNHEAVIGLALLDGEDTAVRVLGDSAYGTGAARAALADSKHIAVIKPLPLRAPVPGGFTTDDFAIDVDARTVTCPANHTLSIPPGGGVCFGKRCSTCPLASQCTTAKRGRKLTLTEYEPLQRAARAHARDLGWQAEYRQHRPMVERSIAWLTRGNRKVRYRGVVKNNHWLHHRSAALNLRRLITIGLTHTGTNWAIA</sequence>
<evidence type="ECO:0000259" key="1">
    <source>
        <dbReference type="Pfam" id="PF05598"/>
    </source>
</evidence>
<dbReference type="Pfam" id="PF05598">
    <property type="entry name" value="DUF772"/>
    <property type="match status" value="1"/>
</dbReference>
<protein>
    <submittedName>
        <fullName evidence="3">Transposase</fullName>
    </submittedName>
</protein>
<feature type="domain" description="Transposase InsH N-terminal" evidence="1">
    <location>
        <begin position="41"/>
        <end position="113"/>
    </location>
</feature>
<dbReference type="InterPro" id="IPR008490">
    <property type="entry name" value="Transposase_InsH_N"/>
</dbReference>
<dbReference type="PANTHER" id="PTHR35604:SF2">
    <property type="entry name" value="TRANSPOSASE INSH FOR INSERTION SEQUENCE ELEMENT IS5A-RELATED"/>
    <property type="match status" value="1"/>
</dbReference>
<dbReference type="InterPro" id="IPR047629">
    <property type="entry name" value="IS1182_transpos"/>
</dbReference>
<dbReference type="AlphaFoldDB" id="A0A1X1WT44"/>
<dbReference type="EMBL" id="LQPC01000026">
    <property type="protein sequence ID" value="ORV89702.1"/>
    <property type="molecule type" value="Genomic_DNA"/>
</dbReference>
<evidence type="ECO:0000259" key="2">
    <source>
        <dbReference type="Pfam" id="PF13751"/>
    </source>
</evidence>
<dbReference type="InterPro" id="IPR025668">
    <property type="entry name" value="Tnp_DDE_dom"/>
</dbReference>
<dbReference type="Pfam" id="PF13751">
    <property type="entry name" value="DDE_Tnp_1_6"/>
    <property type="match status" value="1"/>
</dbReference>
<evidence type="ECO:0000313" key="4">
    <source>
        <dbReference type="Proteomes" id="UP000193622"/>
    </source>
</evidence>
<gene>
    <name evidence="3" type="ORF">AWC12_09890</name>
</gene>
<name>A0A1X1WT44_MYCIR</name>